<comment type="caution">
    <text evidence="2">The sequence shown here is derived from an EMBL/GenBank/DDBJ whole genome shotgun (WGS) entry which is preliminary data.</text>
</comment>
<sequence>MKRKVQAYFTVEAAMIIPVVISVILFIIGLWFFQYDRCLLEQDMGALALKGSAVNAEDKTEAAEQVKDWQSRISRDKFVLWNQKEVEIKLEKDTIAVRGSGELEFPFAGMDFWGNAVWRAQARYENHRIDPALFVRNYRRIVEGE</sequence>
<proteinExistence type="predicted"/>
<dbReference type="Proteomes" id="UP000824265">
    <property type="component" value="Unassembled WGS sequence"/>
</dbReference>
<dbReference type="AlphaFoldDB" id="A0A9D1R7C2"/>
<keyword evidence="1" id="KW-0812">Transmembrane</keyword>
<gene>
    <name evidence="2" type="ORF">H9742_10100</name>
</gene>
<feature type="transmembrane region" description="Helical" evidence="1">
    <location>
        <begin position="7"/>
        <end position="33"/>
    </location>
</feature>
<keyword evidence="1" id="KW-1133">Transmembrane helix</keyword>
<reference evidence="2" key="2">
    <citation type="submission" date="2021-04" db="EMBL/GenBank/DDBJ databases">
        <authorList>
            <person name="Gilroy R."/>
        </authorList>
    </citation>
    <scope>NUCLEOTIDE SEQUENCE</scope>
    <source>
        <strain evidence="2">CHK195-6426</strain>
    </source>
</reference>
<protein>
    <recommendedName>
        <fullName evidence="4">TadE-like protein</fullName>
    </recommendedName>
</protein>
<evidence type="ECO:0000313" key="3">
    <source>
        <dbReference type="Proteomes" id="UP000824265"/>
    </source>
</evidence>
<keyword evidence="1" id="KW-0472">Membrane</keyword>
<evidence type="ECO:0008006" key="4">
    <source>
        <dbReference type="Google" id="ProtNLM"/>
    </source>
</evidence>
<dbReference type="EMBL" id="DXGH01000054">
    <property type="protein sequence ID" value="HIW81848.1"/>
    <property type="molecule type" value="Genomic_DNA"/>
</dbReference>
<evidence type="ECO:0000256" key="1">
    <source>
        <dbReference type="SAM" id="Phobius"/>
    </source>
</evidence>
<organism evidence="2 3">
    <name type="scientific">Candidatus Acetatifactor stercoripullorum</name>
    <dbReference type="NCBI Taxonomy" id="2838414"/>
    <lineage>
        <taxon>Bacteria</taxon>
        <taxon>Bacillati</taxon>
        <taxon>Bacillota</taxon>
        <taxon>Clostridia</taxon>
        <taxon>Lachnospirales</taxon>
        <taxon>Lachnospiraceae</taxon>
        <taxon>Acetatifactor</taxon>
    </lineage>
</organism>
<reference evidence="2" key="1">
    <citation type="journal article" date="2021" name="PeerJ">
        <title>Extensive microbial diversity within the chicken gut microbiome revealed by metagenomics and culture.</title>
        <authorList>
            <person name="Gilroy R."/>
            <person name="Ravi A."/>
            <person name="Getino M."/>
            <person name="Pursley I."/>
            <person name="Horton D.L."/>
            <person name="Alikhan N.F."/>
            <person name="Baker D."/>
            <person name="Gharbi K."/>
            <person name="Hall N."/>
            <person name="Watson M."/>
            <person name="Adriaenssens E.M."/>
            <person name="Foster-Nyarko E."/>
            <person name="Jarju S."/>
            <person name="Secka A."/>
            <person name="Antonio M."/>
            <person name="Oren A."/>
            <person name="Chaudhuri R.R."/>
            <person name="La Ragione R."/>
            <person name="Hildebrand F."/>
            <person name="Pallen M.J."/>
        </authorList>
    </citation>
    <scope>NUCLEOTIDE SEQUENCE</scope>
    <source>
        <strain evidence="2">CHK195-6426</strain>
    </source>
</reference>
<accession>A0A9D1R7C2</accession>
<evidence type="ECO:0000313" key="2">
    <source>
        <dbReference type="EMBL" id="HIW81848.1"/>
    </source>
</evidence>
<name>A0A9D1R7C2_9FIRM</name>